<dbReference type="GO" id="GO:1901135">
    <property type="term" value="P:carbohydrate derivative metabolic process"/>
    <property type="evidence" value="ECO:0007669"/>
    <property type="project" value="InterPro"/>
</dbReference>
<keyword evidence="4" id="KW-1185">Reference proteome</keyword>
<organism evidence="3 4">
    <name type="scientific">candidate division MSBL1 archaeon SCGC-AAA259D18</name>
    <dbReference type="NCBI Taxonomy" id="1698262"/>
    <lineage>
        <taxon>Archaea</taxon>
        <taxon>Methanobacteriati</taxon>
        <taxon>Methanobacteriota</taxon>
        <taxon>candidate division MSBL1</taxon>
    </lineage>
</organism>
<feature type="domain" description="SIS" evidence="2">
    <location>
        <begin position="41"/>
        <end position="183"/>
    </location>
</feature>
<evidence type="ECO:0000259" key="2">
    <source>
        <dbReference type="PROSITE" id="PS51464"/>
    </source>
</evidence>
<gene>
    <name evidence="3" type="ORF">AKJ63_01580</name>
</gene>
<dbReference type="PANTHER" id="PTHR10937">
    <property type="entry name" value="GLUCOSAMINE--FRUCTOSE-6-PHOSPHATE AMINOTRANSFERASE, ISOMERIZING"/>
    <property type="match status" value="1"/>
</dbReference>
<dbReference type="InterPro" id="IPR001347">
    <property type="entry name" value="SIS_dom"/>
</dbReference>
<dbReference type="EMBL" id="LHXM01000026">
    <property type="protein sequence ID" value="KXA91343.1"/>
    <property type="molecule type" value="Genomic_DNA"/>
</dbReference>
<dbReference type="PANTHER" id="PTHR10937:SF4">
    <property type="entry name" value="GLUCOSAMINE-6-PHOSPHATE DEAMINASE"/>
    <property type="match status" value="1"/>
</dbReference>
<dbReference type="AlphaFoldDB" id="A0A133UAW5"/>
<dbReference type="Proteomes" id="UP000070195">
    <property type="component" value="Unassembled WGS sequence"/>
</dbReference>
<dbReference type="PATRIC" id="fig|1698262.3.peg.263"/>
<feature type="domain" description="SIS" evidence="2">
    <location>
        <begin position="204"/>
        <end position="346"/>
    </location>
</feature>
<dbReference type="SUPFAM" id="SSF53697">
    <property type="entry name" value="SIS domain"/>
    <property type="match status" value="1"/>
</dbReference>
<reference evidence="3 4" key="1">
    <citation type="journal article" date="2016" name="Sci. Rep.">
        <title>Metabolic traits of an uncultured archaeal lineage -MSBL1- from brine pools of the Red Sea.</title>
        <authorList>
            <person name="Mwirichia R."/>
            <person name="Alam I."/>
            <person name="Rashid M."/>
            <person name="Vinu M."/>
            <person name="Ba-Alawi W."/>
            <person name="Anthony Kamau A."/>
            <person name="Kamanda Ngugi D."/>
            <person name="Goker M."/>
            <person name="Klenk H.P."/>
            <person name="Bajic V."/>
            <person name="Stingl U."/>
        </authorList>
    </citation>
    <scope>NUCLEOTIDE SEQUENCE [LARGE SCALE GENOMIC DNA]</scope>
    <source>
        <strain evidence="3">SCGC-AAA259D18</strain>
    </source>
</reference>
<dbReference type="CDD" id="cd05009">
    <property type="entry name" value="SIS_GlmS_GlmD_2"/>
    <property type="match status" value="1"/>
</dbReference>
<dbReference type="CDD" id="cd05008">
    <property type="entry name" value="SIS_GlmS_GlmD_1"/>
    <property type="match status" value="1"/>
</dbReference>
<comment type="caution">
    <text evidence="3">The sequence shown here is derived from an EMBL/GenBank/DDBJ whole genome shotgun (WGS) entry which is preliminary data.</text>
</comment>
<proteinExistence type="predicted"/>
<dbReference type="Pfam" id="PF01380">
    <property type="entry name" value="SIS"/>
    <property type="match status" value="2"/>
</dbReference>
<evidence type="ECO:0000313" key="4">
    <source>
        <dbReference type="Proteomes" id="UP000070195"/>
    </source>
</evidence>
<evidence type="ECO:0000313" key="3">
    <source>
        <dbReference type="EMBL" id="KXA91343.1"/>
    </source>
</evidence>
<dbReference type="InterPro" id="IPR046348">
    <property type="entry name" value="SIS_dom_sf"/>
</dbReference>
<keyword evidence="1" id="KW-0677">Repeat</keyword>
<sequence length="355" mass="39341">MYFFEVAYWVMGMTVTIEEIKEQPMALEAVLEELEDKANQIGSLLSGASSCLFTGCGSSYYLGLIGAHLTNRTKLPSYAVPAGEMIVSPDSLPAVSPDVVIPISRSGESTETLSAVRELKERNPGSQVLSVTCNEDCSLRELSDVLVVSREGVEESTVATKSFSSMLAAIEYLSRLRLDGEAARDNFRGLPEDSRKVLDRFEKLSKEIGRRTDLEKFVFLGTGEHYGLALEAMLCVKEMSLTWSEAYPLLEFRHGPKSIVGENTLVVVFYSRPGGEKFDDLVKEVNSIGGETFVMGREENMEGLESNYRAEIPVRPEYTDLSLYIAPIQQLGYYRAIGLGLDPDEPRNLEQVVKL</sequence>
<accession>A0A133UAW5</accession>
<dbReference type="GO" id="GO:0097367">
    <property type="term" value="F:carbohydrate derivative binding"/>
    <property type="evidence" value="ECO:0007669"/>
    <property type="project" value="InterPro"/>
</dbReference>
<dbReference type="PROSITE" id="PS51464">
    <property type="entry name" value="SIS"/>
    <property type="match status" value="2"/>
</dbReference>
<dbReference type="Gene3D" id="3.40.50.10490">
    <property type="entry name" value="Glucose-6-phosphate isomerase like protein, domain 1"/>
    <property type="match status" value="2"/>
</dbReference>
<evidence type="ECO:0000256" key="1">
    <source>
        <dbReference type="ARBA" id="ARBA00022737"/>
    </source>
</evidence>
<dbReference type="InterPro" id="IPR035490">
    <property type="entry name" value="GlmS/FrlB_SIS"/>
</dbReference>
<name>A0A133UAW5_9EURY</name>
<protein>
    <recommendedName>
        <fullName evidence="2">SIS domain-containing protein</fullName>
    </recommendedName>
</protein>
<dbReference type="InterPro" id="IPR035466">
    <property type="entry name" value="GlmS/AgaS_SIS"/>
</dbReference>